<comment type="similarity">
    <text evidence="2">Belongs to the glycosyl hydrolase 47 family.</text>
</comment>
<dbReference type="InterPro" id="IPR001382">
    <property type="entry name" value="Glyco_hydro_47"/>
</dbReference>
<evidence type="ECO:0000256" key="4">
    <source>
        <dbReference type="ARBA" id="ARBA00023180"/>
    </source>
</evidence>
<comment type="caution">
    <text evidence="5">The sequence shown here is derived from an EMBL/GenBank/DDBJ whole genome shotgun (WGS) entry which is preliminary data.</text>
</comment>
<dbReference type="GO" id="GO:0016020">
    <property type="term" value="C:membrane"/>
    <property type="evidence" value="ECO:0007669"/>
    <property type="project" value="InterPro"/>
</dbReference>
<evidence type="ECO:0000256" key="3">
    <source>
        <dbReference type="ARBA" id="ARBA00022824"/>
    </source>
</evidence>
<dbReference type="AlphaFoldDB" id="A0A1W0WXI0"/>
<dbReference type="GO" id="GO:0005975">
    <property type="term" value="P:carbohydrate metabolic process"/>
    <property type="evidence" value="ECO:0007669"/>
    <property type="project" value="InterPro"/>
</dbReference>
<evidence type="ECO:0000256" key="2">
    <source>
        <dbReference type="ARBA" id="ARBA00007658"/>
    </source>
</evidence>
<evidence type="ECO:0008006" key="7">
    <source>
        <dbReference type="Google" id="ProtNLM"/>
    </source>
</evidence>
<protein>
    <recommendedName>
        <fullName evidence="7">Alpha-1,2-Mannosidase</fullName>
    </recommendedName>
</protein>
<proteinExistence type="inferred from homology"/>
<comment type="subcellular location">
    <subcellularLocation>
        <location evidence="1">Endoplasmic reticulum</location>
    </subcellularLocation>
</comment>
<dbReference type="GO" id="GO:0005509">
    <property type="term" value="F:calcium ion binding"/>
    <property type="evidence" value="ECO:0007669"/>
    <property type="project" value="InterPro"/>
</dbReference>
<feature type="non-terminal residue" evidence="5">
    <location>
        <position position="1"/>
    </location>
</feature>
<dbReference type="GO" id="GO:0004571">
    <property type="term" value="F:mannosyl-oligosaccharide 1,2-alpha-mannosidase activity"/>
    <property type="evidence" value="ECO:0007669"/>
    <property type="project" value="InterPro"/>
</dbReference>
<name>A0A1W0WXI0_HYPEX</name>
<dbReference type="InterPro" id="IPR012341">
    <property type="entry name" value="6hp_glycosidase-like_sf"/>
</dbReference>
<dbReference type="InterPro" id="IPR036026">
    <property type="entry name" value="Seven-hairpin_glycosidases"/>
</dbReference>
<dbReference type="EMBL" id="MTYJ01000035">
    <property type="protein sequence ID" value="OQV19876.1"/>
    <property type="molecule type" value="Genomic_DNA"/>
</dbReference>
<dbReference type="Pfam" id="PF01532">
    <property type="entry name" value="Glyco_hydro_47"/>
    <property type="match status" value="1"/>
</dbReference>
<dbReference type="PANTHER" id="PTHR45679">
    <property type="entry name" value="ER DEGRADATION-ENHANCING ALPHA-MANNOSIDASE-LIKE PROTEIN 2"/>
    <property type="match status" value="1"/>
</dbReference>
<dbReference type="GO" id="GO:0044322">
    <property type="term" value="C:endoplasmic reticulum quality control compartment"/>
    <property type="evidence" value="ECO:0007669"/>
    <property type="project" value="GOC"/>
</dbReference>
<evidence type="ECO:0000256" key="1">
    <source>
        <dbReference type="ARBA" id="ARBA00004240"/>
    </source>
</evidence>
<dbReference type="PANTHER" id="PTHR45679:SF5">
    <property type="entry name" value="ER DEGRADATION-ENHANCING ALPHA-MANNOSIDASE-LIKE PROTEIN 1"/>
    <property type="match status" value="1"/>
</dbReference>
<dbReference type="Proteomes" id="UP000192578">
    <property type="component" value="Unassembled WGS sequence"/>
</dbReference>
<organism evidence="5 6">
    <name type="scientific">Hypsibius exemplaris</name>
    <name type="common">Freshwater tardigrade</name>
    <dbReference type="NCBI Taxonomy" id="2072580"/>
    <lineage>
        <taxon>Eukaryota</taxon>
        <taxon>Metazoa</taxon>
        <taxon>Ecdysozoa</taxon>
        <taxon>Tardigrada</taxon>
        <taxon>Eutardigrada</taxon>
        <taxon>Parachela</taxon>
        <taxon>Hypsibioidea</taxon>
        <taxon>Hypsibiidae</taxon>
        <taxon>Hypsibius</taxon>
    </lineage>
</organism>
<keyword evidence="3" id="KW-0256">Endoplasmic reticulum</keyword>
<gene>
    <name evidence="5" type="ORF">BV898_20144</name>
</gene>
<keyword evidence="4" id="KW-0325">Glycoprotein</keyword>
<reference evidence="6" key="1">
    <citation type="submission" date="2017-01" db="EMBL/GenBank/DDBJ databases">
        <title>Comparative genomics of anhydrobiosis in the tardigrade Hypsibius dujardini.</title>
        <authorList>
            <person name="Yoshida Y."/>
            <person name="Koutsovoulos G."/>
            <person name="Laetsch D."/>
            <person name="Stevens L."/>
            <person name="Kumar S."/>
            <person name="Horikawa D."/>
            <person name="Ishino K."/>
            <person name="Komine S."/>
            <person name="Tomita M."/>
            <person name="Blaxter M."/>
            <person name="Arakawa K."/>
        </authorList>
    </citation>
    <scope>NUCLEOTIDE SEQUENCE [LARGE SCALE GENOMIC DNA]</scope>
    <source>
        <strain evidence="6">Z151</strain>
    </source>
</reference>
<evidence type="ECO:0000313" key="5">
    <source>
        <dbReference type="EMBL" id="OQV19876.1"/>
    </source>
</evidence>
<dbReference type="InterPro" id="IPR044674">
    <property type="entry name" value="EDEM1/2/3"/>
</dbReference>
<keyword evidence="6" id="KW-1185">Reference proteome</keyword>
<dbReference type="GO" id="GO:1904380">
    <property type="term" value="P:endoplasmic reticulum mannose trimming"/>
    <property type="evidence" value="ECO:0007669"/>
    <property type="project" value="InterPro"/>
</dbReference>
<dbReference type="OrthoDB" id="8118055at2759"/>
<dbReference type="SUPFAM" id="SSF48225">
    <property type="entry name" value="Seven-hairpin glycosidases"/>
    <property type="match status" value="1"/>
</dbReference>
<sequence>TPPSKSSRRPSRARGLLSAHLLLNDPHVFPSARLPGYDNELLDLAADLAVRLSGAFDGTATASSSSRINLRHGVQPDMEKIHETCLAGAGSLLLELGLISHLTGDPMYGKMAQKSVLNLWERRNGETGLLGNTIDIRTGCGWITRLVWVLEWILSMSISSK</sequence>
<dbReference type="Gene3D" id="1.50.10.10">
    <property type="match status" value="1"/>
</dbReference>
<evidence type="ECO:0000313" key="6">
    <source>
        <dbReference type="Proteomes" id="UP000192578"/>
    </source>
</evidence>
<accession>A0A1W0WXI0</accession>